<protein>
    <submittedName>
        <fullName evidence="8">Multisubunit potassium/proton antiporter PhaC subunit</fullName>
    </submittedName>
</protein>
<keyword evidence="4 7" id="KW-0812">Transmembrane</keyword>
<keyword evidence="9" id="KW-1185">Reference proteome</keyword>
<evidence type="ECO:0000256" key="3">
    <source>
        <dbReference type="ARBA" id="ARBA00022475"/>
    </source>
</evidence>
<dbReference type="AlphaFoldDB" id="A0A3N1NPT3"/>
<dbReference type="RefSeq" id="WP_123637959.1">
    <property type="nucleotide sequence ID" value="NZ_RJUK01000001.1"/>
</dbReference>
<evidence type="ECO:0000313" key="8">
    <source>
        <dbReference type="EMBL" id="ROQ20872.1"/>
    </source>
</evidence>
<keyword evidence="6 7" id="KW-0472">Membrane</keyword>
<comment type="similarity">
    <text evidence="2">Belongs to the CPA3 antiporters (TC 2.A.63) subunit C family.</text>
</comment>
<feature type="transmembrane region" description="Helical" evidence="7">
    <location>
        <begin position="6"/>
        <end position="21"/>
    </location>
</feature>
<sequence>MELLISIMIAVMTACGVYLMLRGRTFPVIVGLTLFTYAVNLFIFVMGRLTSGAPPVIGTSDHYADPLPQALVLTAIVISFAMTAFVLVLALRARAELGNDHVDGTLSDASQEDRA</sequence>
<comment type="subcellular location">
    <subcellularLocation>
        <location evidence="1">Cell membrane</location>
        <topology evidence="1">Multi-pass membrane protein</topology>
    </subcellularLocation>
</comment>
<feature type="transmembrane region" description="Helical" evidence="7">
    <location>
        <begin position="28"/>
        <end position="50"/>
    </location>
</feature>
<evidence type="ECO:0000256" key="2">
    <source>
        <dbReference type="ARBA" id="ARBA00010388"/>
    </source>
</evidence>
<dbReference type="EMBL" id="RJUK01000001">
    <property type="protein sequence ID" value="ROQ20872.1"/>
    <property type="molecule type" value="Genomic_DNA"/>
</dbReference>
<comment type="caution">
    <text evidence="8">The sequence shown here is derived from an EMBL/GenBank/DDBJ whole genome shotgun (WGS) entry which is preliminary data.</text>
</comment>
<evidence type="ECO:0000256" key="5">
    <source>
        <dbReference type="ARBA" id="ARBA00022989"/>
    </source>
</evidence>
<dbReference type="PANTHER" id="PTHR34583:SF2">
    <property type="entry name" value="ANTIPORTER SUBUNIT MNHC2-RELATED"/>
    <property type="match status" value="1"/>
</dbReference>
<accession>A0A3N1NPT3</accession>
<reference evidence="8 9" key="1">
    <citation type="submission" date="2018-11" db="EMBL/GenBank/DDBJ databases">
        <title>Genomic Encyclopedia of Type Strains, Phase IV (KMG-IV): sequencing the most valuable type-strain genomes for metagenomic binning, comparative biology and taxonomic classification.</title>
        <authorList>
            <person name="Goeker M."/>
        </authorList>
    </citation>
    <scope>NUCLEOTIDE SEQUENCE [LARGE SCALE GENOMIC DNA]</scope>
    <source>
        <strain evidence="8 9">DSM 16974</strain>
    </source>
</reference>
<dbReference type="InterPro" id="IPR050601">
    <property type="entry name" value="CPA3_antiporter_subunitC"/>
</dbReference>
<dbReference type="GO" id="GO:0005886">
    <property type="term" value="C:plasma membrane"/>
    <property type="evidence" value="ECO:0007669"/>
    <property type="project" value="UniProtKB-SubCell"/>
</dbReference>
<dbReference type="InterPro" id="IPR039428">
    <property type="entry name" value="NUOK/Mnh_C1-like"/>
</dbReference>
<name>A0A3N1NPT3_9GAMM</name>
<organism evidence="8 9">
    <name type="scientific">Marinimicrobium koreense</name>
    <dbReference type="NCBI Taxonomy" id="306545"/>
    <lineage>
        <taxon>Bacteria</taxon>
        <taxon>Pseudomonadati</taxon>
        <taxon>Pseudomonadota</taxon>
        <taxon>Gammaproteobacteria</taxon>
        <taxon>Cellvibrionales</taxon>
        <taxon>Cellvibrionaceae</taxon>
        <taxon>Marinimicrobium</taxon>
    </lineage>
</organism>
<evidence type="ECO:0000256" key="7">
    <source>
        <dbReference type="SAM" id="Phobius"/>
    </source>
</evidence>
<evidence type="ECO:0000256" key="1">
    <source>
        <dbReference type="ARBA" id="ARBA00004651"/>
    </source>
</evidence>
<keyword evidence="3" id="KW-1003">Cell membrane</keyword>
<evidence type="ECO:0000256" key="4">
    <source>
        <dbReference type="ARBA" id="ARBA00022692"/>
    </source>
</evidence>
<evidence type="ECO:0000256" key="6">
    <source>
        <dbReference type="ARBA" id="ARBA00023136"/>
    </source>
</evidence>
<dbReference type="NCBIfam" id="NF006573">
    <property type="entry name" value="PRK09094.1"/>
    <property type="match status" value="1"/>
</dbReference>
<dbReference type="PANTHER" id="PTHR34583">
    <property type="entry name" value="ANTIPORTER SUBUNIT MNHC2-RELATED"/>
    <property type="match status" value="1"/>
</dbReference>
<dbReference type="NCBIfam" id="NF006372">
    <property type="entry name" value="PRK08600.1"/>
    <property type="match status" value="1"/>
</dbReference>
<evidence type="ECO:0000313" key="9">
    <source>
        <dbReference type="Proteomes" id="UP000273643"/>
    </source>
</evidence>
<gene>
    <name evidence="8" type="ORF">EDC38_1490</name>
</gene>
<proteinExistence type="inferred from homology"/>
<dbReference type="Proteomes" id="UP000273643">
    <property type="component" value="Unassembled WGS sequence"/>
</dbReference>
<keyword evidence="5 7" id="KW-1133">Transmembrane helix</keyword>
<feature type="transmembrane region" description="Helical" evidence="7">
    <location>
        <begin position="70"/>
        <end position="91"/>
    </location>
</feature>
<dbReference type="Pfam" id="PF00420">
    <property type="entry name" value="Oxidored_q2"/>
    <property type="match status" value="1"/>
</dbReference>
<dbReference type="OrthoDB" id="9799219at2"/>
<dbReference type="Gene3D" id="1.10.287.3510">
    <property type="match status" value="1"/>
</dbReference>